<reference evidence="1" key="1">
    <citation type="submission" date="2020-04" db="EMBL/GenBank/DDBJ databases">
        <authorList>
            <person name="Alioto T."/>
            <person name="Alioto T."/>
            <person name="Gomez Garrido J."/>
        </authorList>
    </citation>
    <scope>NUCLEOTIDE SEQUENCE</scope>
    <source>
        <strain evidence="1">A484AB</strain>
    </source>
</reference>
<dbReference type="Pfam" id="PF15993">
    <property type="entry name" value="Fuseless"/>
    <property type="match status" value="1"/>
</dbReference>
<organism evidence="1 2">
    <name type="scientific">Paramuricea clavata</name>
    <name type="common">Red gorgonian</name>
    <name type="synonym">Violescent sea-whip</name>
    <dbReference type="NCBI Taxonomy" id="317549"/>
    <lineage>
        <taxon>Eukaryota</taxon>
        <taxon>Metazoa</taxon>
        <taxon>Cnidaria</taxon>
        <taxon>Anthozoa</taxon>
        <taxon>Octocorallia</taxon>
        <taxon>Malacalcyonacea</taxon>
        <taxon>Plexauridae</taxon>
        <taxon>Paramuricea</taxon>
    </lineage>
</organism>
<comment type="caution">
    <text evidence="1">The sequence shown here is derived from an EMBL/GenBank/DDBJ whole genome shotgun (WGS) entry which is preliminary data.</text>
</comment>
<dbReference type="AlphaFoldDB" id="A0A7D9KDT8"/>
<dbReference type="PANTHER" id="PTHR35270">
    <property type="entry name" value="FUSELESS, ISOFORM A"/>
    <property type="match status" value="1"/>
</dbReference>
<accession>A0A7D9KDT8</accession>
<dbReference type="InterPro" id="IPR032751">
    <property type="entry name" value="Fuseless"/>
</dbReference>
<gene>
    <name evidence="1" type="ORF">PACLA_8A079230</name>
</gene>
<protein>
    <submittedName>
        <fullName evidence="1">Uncharacterized protein</fullName>
    </submittedName>
</protein>
<proteinExistence type="predicted"/>
<sequence>MKDRFHQKNLSRYTSFELFLYELLDQFLILFIVSPSAVLVWRGSWKFFDEFLFPEYLLISGWVSVGIGYIFIIMTFLFVEWKGGDLKLFEKYKEWRLFMYPLSISVLHAWRGVWMLLDIYCSNDGYNLLISHVVSFVVLGLTKTVSNSMFIPAFYASDYCVTPFQIGTAFGTANTRTNPFYKLFDYLFTMTVITVSTVAFWRSSWTALNVYVFPDHEAFSNLLSIIVGYTIIASFKLIEGSLKSLAECSKVVTFILQAAFCYSMGFAAINLWRGTWQMIGLLYPGMCCI</sequence>
<evidence type="ECO:0000313" key="2">
    <source>
        <dbReference type="Proteomes" id="UP001152795"/>
    </source>
</evidence>
<dbReference type="EMBL" id="CACRXK020031289">
    <property type="protein sequence ID" value="CAB4043002.1"/>
    <property type="molecule type" value="Genomic_DNA"/>
</dbReference>
<name>A0A7D9KDT8_PARCT</name>
<evidence type="ECO:0000313" key="1">
    <source>
        <dbReference type="EMBL" id="CAB4043002.1"/>
    </source>
</evidence>
<dbReference type="Proteomes" id="UP001152795">
    <property type="component" value="Unassembled WGS sequence"/>
</dbReference>
<feature type="non-terminal residue" evidence="1">
    <location>
        <position position="289"/>
    </location>
</feature>
<keyword evidence="2" id="KW-1185">Reference proteome</keyword>
<dbReference type="OrthoDB" id="45313at2759"/>
<dbReference type="PANTHER" id="PTHR35270:SF2">
    <property type="entry name" value="FUSELESS, ISOFORM A"/>
    <property type="match status" value="1"/>
</dbReference>